<dbReference type="EMBL" id="JACJHR010000011">
    <property type="protein sequence ID" value="MBB2499571.1"/>
    <property type="molecule type" value="Genomic_DNA"/>
</dbReference>
<dbReference type="Proteomes" id="UP000550260">
    <property type="component" value="Unassembled WGS sequence"/>
</dbReference>
<dbReference type="SUPFAM" id="SSF48264">
    <property type="entry name" value="Cytochrome P450"/>
    <property type="match status" value="1"/>
</dbReference>
<dbReference type="GO" id="GO:0020037">
    <property type="term" value="F:heme binding"/>
    <property type="evidence" value="ECO:0007669"/>
    <property type="project" value="InterPro"/>
</dbReference>
<reference evidence="2 5" key="2">
    <citation type="submission" date="2020-08" db="EMBL/GenBank/DDBJ databases">
        <title>Amycolatopsis echigonensis JCM 21831.</title>
        <authorList>
            <person name="Tedsree N."/>
            <person name="Kuncharoen N."/>
            <person name="Likhitwitayawuid K."/>
            <person name="Tanasupawat S."/>
        </authorList>
    </citation>
    <scope>NUCLEOTIDE SEQUENCE [LARGE SCALE GENOMIC DNA]</scope>
    <source>
        <strain evidence="2 5">JCM 21831</strain>
    </source>
</reference>
<keyword evidence="4" id="KW-1185">Reference proteome</keyword>
<dbReference type="InterPro" id="IPR036396">
    <property type="entry name" value="Cyt_P450_sf"/>
</dbReference>
<dbReference type="GO" id="GO:0004497">
    <property type="term" value="F:monooxygenase activity"/>
    <property type="evidence" value="ECO:0007669"/>
    <property type="project" value="InterPro"/>
</dbReference>
<accession>A0A8E1VWD1</accession>
<dbReference type="InterPro" id="IPR002397">
    <property type="entry name" value="Cyt_P450_B"/>
</dbReference>
<evidence type="ECO:0000313" key="2">
    <source>
        <dbReference type="EMBL" id="MBB2499571.1"/>
    </source>
</evidence>
<name>A0A2N3WFT5_9PSEU</name>
<gene>
    <name evidence="3" type="ORF">ATK30_3522</name>
    <name evidence="2" type="ORF">H5411_10580</name>
</gene>
<dbReference type="PANTHER" id="PTHR46696:SF6">
    <property type="entry name" value="P450, PUTATIVE (EUROFUNG)-RELATED"/>
    <property type="match status" value="1"/>
</dbReference>
<dbReference type="PRINTS" id="PR00359">
    <property type="entry name" value="BP450"/>
</dbReference>
<accession>A0A2N3WFT5</accession>
<dbReference type="PANTHER" id="PTHR46696">
    <property type="entry name" value="P450, PUTATIVE (EUROFUNG)-RELATED"/>
    <property type="match status" value="1"/>
</dbReference>
<dbReference type="Gene3D" id="1.10.630.10">
    <property type="entry name" value="Cytochrome P450"/>
    <property type="match status" value="1"/>
</dbReference>
<reference evidence="3 4" key="1">
    <citation type="submission" date="2017-12" db="EMBL/GenBank/DDBJ databases">
        <title>Sequencing the genomes of 1000 Actinobacteria strains.</title>
        <authorList>
            <person name="Klenk H.-P."/>
        </authorList>
    </citation>
    <scope>NUCLEOTIDE SEQUENCE [LARGE SCALE GENOMIC DNA]</scope>
    <source>
        <strain evidence="3 4">DSM 45165</strain>
    </source>
</reference>
<dbReference type="GO" id="GO:0005506">
    <property type="term" value="F:iron ion binding"/>
    <property type="evidence" value="ECO:0007669"/>
    <property type="project" value="InterPro"/>
</dbReference>
<comment type="caution">
    <text evidence="3">The sequence shown here is derived from an EMBL/GenBank/DDBJ whole genome shotgun (WGS) entry which is preliminary data.</text>
</comment>
<dbReference type="EMBL" id="PJMY01000003">
    <property type="protein sequence ID" value="PKV92699.1"/>
    <property type="molecule type" value="Genomic_DNA"/>
</dbReference>
<evidence type="ECO:0000256" key="1">
    <source>
        <dbReference type="ARBA" id="ARBA00010617"/>
    </source>
</evidence>
<dbReference type="Pfam" id="PF00067">
    <property type="entry name" value="p450"/>
    <property type="match status" value="1"/>
</dbReference>
<dbReference type="AlphaFoldDB" id="A0A2N3WFT5"/>
<dbReference type="OrthoDB" id="3590484at2"/>
<dbReference type="RefSeq" id="WP_158242477.1">
    <property type="nucleotide sequence ID" value="NZ_JACJHR010000011.1"/>
</dbReference>
<dbReference type="InterPro" id="IPR001128">
    <property type="entry name" value="Cyt_P450"/>
</dbReference>
<proteinExistence type="inferred from homology"/>
<evidence type="ECO:0000313" key="3">
    <source>
        <dbReference type="EMBL" id="PKV92699.1"/>
    </source>
</evidence>
<evidence type="ECO:0000313" key="4">
    <source>
        <dbReference type="Proteomes" id="UP000233750"/>
    </source>
</evidence>
<dbReference type="Proteomes" id="UP000233750">
    <property type="component" value="Unassembled WGS sequence"/>
</dbReference>
<evidence type="ECO:0000313" key="5">
    <source>
        <dbReference type="Proteomes" id="UP000550260"/>
    </source>
</evidence>
<sequence length="413" mass="44942">MAEIVQRLWRHFARQEPFGKDAPGFFAELAERAPVVRFDGMWVISGYDLVTRLCTHPGFPMAAPVFQEDVRRDNPQFVRFFSGTMSVRAAEEHQRLRSVLTGAFSGRRLAALRGRIDEVVAELLAEPLRRGEAEFVADIATPLPARVTAVLLGIPPADRDLVTARATGMMNQLAAGFLAEAHPEAGPPITAAEFAELREYVAGQLARRRAEPADDLIGHLAQAQQDGKLSADEAVDMVLLLFMTGLDTVTAALANTLVVLSERPEIAAALAADEQRADRVFAEAIRLRTPVAFGSRQVTHDLSVGTLDFKAGDTVILAFAAANLDPRKFAEPLEFRWDRPITGNVAFGHGSYYCLGSALAAMTAQSLLQAVHHRLPTPSRPLAELPWRQSLAFPTPRVLPVTFAPALAESGAR</sequence>
<comment type="similarity">
    <text evidence="1">Belongs to the cytochrome P450 family.</text>
</comment>
<protein>
    <submittedName>
        <fullName evidence="3">Cytochrome P450</fullName>
    </submittedName>
</protein>
<dbReference type="GO" id="GO:0016705">
    <property type="term" value="F:oxidoreductase activity, acting on paired donors, with incorporation or reduction of molecular oxygen"/>
    <property type="evidence" value="ECO:0007669"/>
    <property type="project" value="InterPro"/>
</dbReference>
<organism evidence="3 4">
    <name type="scientific">Amycolatopsis echigonensis</name>
    <dbReference type="NCBI Taxonomy" id="2576905"/>
    <lineage>
        <taxon>Bacteria</taxon>
        <taxon>Bacillati</taxon>
        <taxon>Actinomycetota</taxon>
        <taxon>Actinomycetes</taxon>
        <taxon>Pseudonocardiales</taxon>
        <taxon>Pseudonocardiaceae</taxon>
        <taxon>Amycolatopsis</taxon>
    </lineage>
</organism>